<evidence type="ECO:0000313" key="14">
    <source>
        <dbReference type="Proteomes" id="UP000291116"/>
    </source>
</evidence>
<dbReference type="EMBL" id="CAACVS010000269">
    <property type="protein sequence ID" value="VEU40249.1"/>
    <property type="molecule type" value="Genomic_DNA"/>
</dbReference>
<evidence type="ECO:0000256" key="11">
    <source>
        <dbReference type="SAM" id="SignalP"/>
    </source>
</evidence>
<evidence type="ECO:0000256" key="9">
    <source>
        <dbReference type="SAM" id="MobiDB-lite"/>
    </source>
</evidence>
<comment type="subcellular location">
    <subcellularLocation>
        <location evidence="1">Membrane</location>
        <topology evidence="1">Multi-pass membrane protein</topology>
    </subcellularLocation>
</comment>
<dbReference type="GO" id="GO:0004965">
    <property type="term" value="F:G protein-coupled GABA receptor activity"/>
    <property type="evidence" value="ECO:0007669"/>
    <property type="project" value="InterPro"/>
</dbReference>
<evidence type="ECO:0000256" key="2">
    <source>
        <dbReference type="ARBA" id="ARBA00022692"/>
    </source>
</evidence>
<feature type="domain" description="G-protein coupled receptors family 3 profile" evidence="12">
    <location>
        <begin position="556"/>
        <end position="815"/>
    </location>
</feature>
<keyword evidence="8" id="KW-0807">Transducer</keyword>
<sequence length="960" mass="107662">MVKTTRRPMFLSVLIVLFVIGSLSNNRFFVSALIDCTFGDPVLGNQQCVQAYRSGSVCNENGFCSNPFRSGCLRQVLSSDESFVRLRACNSDDDPGAEDRGECVAGDYEEIRMLSQDWEAPMMTSWIMQIILSEVLGVPTTLETSQPNSEASMNFYDPDLRFSYSNDTYDYDAIRTSIEHGSCADIRKKNEKQGWYRSCADVMPEAWNGQNSNIEEYVKDGIIEPSTGSGGVAKFSWYIPKFAAEKHFYVLSHYGMKEGTDLEVRRRLAELFLRPRKWKFFCDEVSPDNCASPFYDEEGRLIAARAPEDESEEGLFFKAGLYHGHFSASEENDCDANPTTCTGHIASPPCTWTNYVVPQLHYLGIPVWSSGTSTAAGNYKYGEMVGIYHAANYTRSNVLLYWYTPDPTVQEYMGTDAEFTPIFLPQATVECTENRITEKQRCSKNPDDWIGEEAGSCDSESFAVQKLVVSNMYNRTYGNDKASRSPAYRFIKGFRLSDLQLEFIYRRWYAKGIDRWNYDNREAVCSWVGDNIDILKDFIPDTFPRSIRKSEYGSPILITASAVAAIAIVLVVTTSLMTFHYRHKRVMVYAQPVFLYMLLFGALSLSIGAFLSSLPPSAATCILEEWFVMVGYSFVLVPLIVKVAAINVLFQSAAKFKRVQIAHKKLYKTIGAIIGLVVVFLTIWSIVDPFTKTSRKYLTGETNTHGGEIVEMYFTCSSKKPIWQIILFVYVFLLIIAATVLAVQTRKVKQEFNESIRLGHVVYTHFLIELLLVLVWILGPDHLRTLTANDAAAIKSYLLSANILIILAVYFYPKLVSARKQDDYRGSISSISGADFGSFMQQPRSSLRFDFRASSCESAGFIRGSSDGLHGGSSSNRSSEMFGRNDADKKILAIPNGREVIVDDDHDGHGVDENDKDNENPDAPSNAKAQRRSSIRVGEKAGTNGFSNTDRTVLSQGAEE</sequence>
<reference evidence="13 14" key="1">
    <citation type="submission" date="2019-01" db="EMBL/GenBank/DDBJ databases">
        <authorList>
            <person name="Ferrante I. M."/>
        </authorList>
    </citation>
    <scope>NUCLEOTIDE SEQUENCE [LARGE SCALE GENOMIC DNA]</scope>
    <source>
        <strain evidence="13 14">B856</strain>
    </source>
</reference>
<dbReference type="GO" id="GO:0007214">
    <property type="term" value="P:gamma-aminobutyric acid signaling pathway"/>
    <property type="evidence" value="ECO:0007669"/>
    <property type="project" value="TreeGrafter"/>
</dbReference>
<evidence type="ECO:0000256" key="5">
    <source>
        <dbReference type="ARBA" id="ARBA00023136"/>
    </source>
</evidence>
<dbReference type="AlphaFoldDB" id="A0A448ZDY4"/>
<feature type="transmembrane region" description="Helical" evidence="10">
    <location>
        <begin position="626"/>
        <end position="650"/>
    </location>
</feature>
<keyword evidence="14" id="KW-1185">Reference proteome</keyword>
<evidence type="ECO:0000313" key="13">
    <source>
        <dbReference type="EMBL" id="VEU40249.1"/>
    </source>
</evidence>
<feature type="transmembrane region" description="Helical" evidence="10">
    <location>
        <begin position="593"/>
        <end position="614"/>
    </location>
</feature>
<feature type="region of interest" description="Disordered" evidence="9">
    <location>
        <begin position="898"/>
        <end position="960"/>
    </location>
</feature>
<evidence type="ECO:0000256" key="3">
    <source>
        <dbReference type="ARBA" id="ARBA00022989"/>
    </source>
</evidence>
<evidence type="ECO:0000256" key="8">
    <source>
        <dbReference type="ARBA" id="ARBA00023224"/>
    </source>
</evidence>
<gene>
    <name evidence="13" type="ORF">PSNMU_V1.4_AUG-EV-PASAV3_0071370</name>
</gene>
<dbReference type="InterPro" id="IPR002455">
    <property type="entry name" value="GPCR3_GABA-B"/>
</dbReference>
<keyword evidence="2 10" id="KW-0812">Transmembrane</keyword>
<dbReference type="InterPro" id="IPR017978">
    <property type="entry name" value="GPCR_3_C"/>
</dbReference>
<dbReference type="PRINTS" id="PR01176">
    <property type="entry name" value="GABABRECEPTR"/>
</dbReference>
<protein>
    <recommendedName>
        <fullName evidence="12">G-protein coupled receptors family 3 profile domain-containing protein</fullName>
    </recommendedName>
</protein>
<dbReference type="PROSITE" id="PS50259">
    <property type="entry name" value="G_PROTEIN_RECEP_F3_4"/>
    <property type="match status" value="1"/>
</dbReference>
<evidence type="ECO:0000256" key="1">
    <source>
        <dbReference type="ARBA" id="ARBA00004141"/>
    </source>
</evidence>
<evidence type="ECO:0000256" key="7">
    <source>
        <dbReference type="ARBA" id="ARBA00023180"/>
    </source>
</evidence>
<keyword evidence="11" id="KW-0732">Signal</keyword>
<feature type="transmembrane region" description="Helical" evidence="10">
    <location>
        <begin position="556"/>
        <end position="581"/>
    </location>
</feature>
<evidence type="ECO:0000256" key="4">
    <source>
        <dbReference type="ARBA" id="ARBA00023040"/>
    </source>
</evidence>
<keyword evidence="4" id="KW-0297">G-protein coupled receptor</keyword>
<dbReference type="PANTHER" id="PTHR10519">
    <property type="entry name" value="GABA-B RECEPTOR"/>
    <property type="match status" value="1"/>
</dbReference>
<keyword evidence="7" id="KW-0325">Glycoprotein</keyword>
<feature type="signal peptide" evidence="11">
    <location>
        <begin position="1"/>
        <end position="24"/>
    </location>
</feature>
<evidence type="ECO:0000256" key="10">
    <source>
        <dbReference type="SAM" id="Phobius"/>
    </source>
</evidence>
<keyword evidence="5 10" id="KW-0472">Membrane</keyword>
<dbReference type="PANTHER" id="PTHR10519:SF20">
    <property type="entry name" value="G-PROTEIN COUPLED RECEPTOR 156-RELATED"/>
    <property type="match status" value="1"/>
</dbReference>
<feature type="transmembrane region" description="Helical" evidence="10">
    <location>
        <begin position="722"/>
        <end position="743"/>
    </location>
</feature>
<dbReference type="OrthoDB" id="46290at2759"/>
<feature type="chain" id="PRO_5019382262" description="G-protein coupled receptors family 3 profile domain-containing protein" evidence="11">
    <location>
        <begin position="25"/>
        <end position="960"/>
    </location>
</feature>
<evidence type="ECO:0000259" key="12">
    <source>
        <dbReference type="PROSITE" id="PS50259"/>
    </source>
</evidence>
<organism evidence="13 14">
    <name type="scientific">Pseudo-nitzschia multistriata</name>
    <dbReference type="NCBI Taxonomy" id="183589"/>
    <lineage>
        <taxon>Eukaryota</taxon>
        <taxon>Sar</taxon>
        <taxon>Stramenopiles</taxon>
        <taxon>Ochrophyta</taxon>
        <taxon>Bacillariophyta</taxon>
        <taxon>Bacillariophyceae</taxon>
        <taxon>Bacillariophycidae</taxon>
        <taxon>Bacillariales</taxon>
        <taxon>Bacillariaceae</taxon>
        <taxon>Pseudo-nitzschia</taxon>
    </lineage>
</organism>
<dbReference type="GO" id="GO:0038039">
    <property type="term" value="C:G protein-coupled receptor heterodimeric complex"/>
    <property type="evidence" value="ECO:0007669"/>
    <property type="project" value="TreeGrafter"/>
</dbReference>
<name>A0A448ZDY4_9STRA</name>
<feature type="compositionally biased region" description="Polar residues" evidence="9">
    <location>
        <begin position="944"/>
        <end position="960"/>
    </location>
</feature>
<dbReference type="Proteomes" id="UP000291116">
    <property type="component" value="Unassembled WGS sequence"/>
</dbReference>
<dbReference type="Pfam" id="PF00003">
    <property type="entry name" value="7tm_3"/>
    <property type="match status" value="1"/>
</dbReference>
<keyword evidence="6" id="KW-0675">Receptor</keyword>
<feature type="transmembrane region" description="Helical" evidence="10">
    <location>
        <begin position="791"/>
        <end position="812"/>
    </location>
</feature>
<feature type="compositionally biased region" description="Basic and acidic residues" evidence="9">
    <location>
        <begin position="900"/>
        <end position="919"/>
    </location>
</feature>
<evidence type="ECO:0000256" key="6">
    <source>
        <dbReference type="ARBA" id="ARBA00023170"/>
    </source>
</evidence>
<dbReference type="CDD" id="cd15047">
    <property type="entry name" value="7tmC_GABA-B-like"/>
    <property type="match status" value="1"/>
</dbReference>
<feature type="transmembrane region" description="Helical" evidence="10">
    <location>
        <begin position="670"/>
        <end position="687"/>
    </location>
</feature>
<proteinExistence type="predicted"/>
<keyword evidence="3 10" id="KW-1133">Transmembrane helix</keyword>
<feature type="transmembrane region" description="Helical" evidence="10">
    <location>
        <begin position="755"/>
        <end position="779"/>
    </location>
</feature>
<accession>A0A448ZDY4</accession>